<dbReference type="EMBL" id="JAHDYS010000003">
    <property type="protein sequence ID" value="MBT1071080.1"/>
    <property type="molecule type" value="Genomic_DNA"/>
</dbReference>
<evidence type="ECO:0000313" key="3">
    <source>
        <dbReference type="Proteomes" id="UP000784128"/>
    </source>
</evidence>
<keyword evidence="3" id="KW-1185">Reference proteome</keyword>
<dbReference type="InterPro" id="IPR006175">
    <property type="entry name" value="YjgF/YER057c/UK114"/>
</dbReference>
<dbReference type="CDD" id="cd00448">
    <property type="entry name" value="YjgF_YER057c_UK114_family"/>
    <property type="match status" value="1"/>
</dbReference>
<dbReference type="Pfam" id="PF01042">
    <property type="entry name" value="Ribonuc_L-PSP"/>
    <property type="match status" value="1"/>
</dbReference>
<dbReference type="PANTHER" id="PTHR11803:SF39">
    <property type="entry name" value="2-IMINOBUTANOATE_2-IMINOPROPANOATE DEAMINASE"/>
    <property type="match status" value="1"/>
</dbReference>
<dbReference type="InterPro" id="IPR019897">
    <property type="entry name" value="RidA_CS"/>
</dbReference>
<sequence>MNLKSIATDKAPAAIGPYSQAVQAGGLLFCSGQIPLDPATGEMVGEDVGGQARQVMANIKATLAAAGAGFDDVIKSTIFLVDMAYFTEVNEIYGSCFAAHKPARSTVAVKSLPRGALLEIEVIARVQE</sequence>
<organism evidence="2 3">
    <name type="scientific">Pelotalea chapellei</name>
    <dbReference type="NCBI Taxonomy" id="44671"/>
    <lineage>
        <taxon>Bacteria</taxon>
        <taxon>Pseudomonadati</taxon>
        <taxon>Thermodesulfobacteriota</taxon>
        <taxon>Desulfuromonadia</taxon>
        <taxon>Geobacterales</taxon>
        <taxon>Geobacteraceae</taxon>
        <taxon>Pelotalea</taxon>
    </lineage>
</organism>
<dbReference type="InterPro" id="IPR006056">
    <property type="entry name" value="RidA"/>
</dbReference>
<dbReference type="Gene3D" id="3.30.1330.40">
    <property type="entry name" value="RutC-like"/>
    <property type="match status" value="1"/>
</dbReference>
<dbReference type="NCBIfam" id="TIGR00004">
    <property type="entry name" value="Rid family detoxifying hydrolase"/>
    <property type="match status" value="1"/>
</dbReference>
<protein>
    <submittedName>
        <fullName evidence="2">RidA family protein</fullName>
    </submittedName>
</protein>
<dbReference type="PROSITE" id="PS01094">
    <property type="entry name" value="UPF0076"/>
    <property type="match status" value="1"/>
</dbReference>
<evidence type="ECO:0000256" key="1">
    <source>
        <dbReference type="ARBA" id="ARBA00010552"/>
    </source>
</evidence>
<dbReference type="Proteomes" id="UP000784128">
    <property type="component" value="Unassembled WGS sequence"/>
</dbReference>
<name>A0ABS5U5Y5_9BACT</name>
<proteinExistence type="inferred from homology"/>
<dbReference type="PANTHER" id="PTHR11803">
    <property type="entry name" value="2-IMINOBUTANOATE/2-IMINOPROPANOATE DEAMINASE RIDA"/>
    <property type="match status" value="1"/>
</dbReference>
<gene>
    <name evidence="2" type="ORF">KJB30_04750</name>
</gene>
<reference evidence="2 3" key="1">
    <citation type="submission" date="2021-05" db="EMBL/GenBank/DDBJ databases">
        <title>The draft genome of Geobacter chapellei DSM 13688.</title>
        <authorList>
            <person name="Xu Z."/>
            <person name="Masuda Y."/>
            <person name="Itoh H."/>
            <person name="Senoo K."/>
        </authorList>
    </citation>
    <scope>NUCLEOTIDE SEQUENCE [LARGE SCALE GENOMIC DNA]</scope>
    <source>
        <strain evidence="2 3">DSM 13688</strain>
    </source>
</reference>
<dbReference type="SUPFAM" id="SSF55298">
    <property type="entry name" value="YjgF-like"/>
    <property type="match status" value="1"/>
</dbReference>
<comment type="caution">
    <text evidence="2">The sequence shown here is derived from an EMBL/GenBank/DDBJ whole genome shotgun (WGS) entry which is preliminary data.</text>
</comment>
<comment type="similarity">
    <text evidence="1">Belongs to the RutC family.</text>
</comment>
<evidence type="ECO:0000313" key="2">
    <source>
        <dbReference type="EMBL" id="MBT1071080.1"/>
    </source>
</evidence>
<dbReference type="InterPro" id="IPR035959">
    <property type="entry name" value="RutC-like_sf"/>
</dbReference>
<accession>A0ABS5U5Y5</accession>